<sequence length="194" mass="20751">MAIGPKKRLVFFGNSLTAGYGVSHQSNLPSLIAQKIDSAGLHYQVINAGVSGETTAGGLRRVGSVLRQPVDVFVLELGSNDVFRFTPVAEIRSNLQGIIAAVRQKNPRAQIVIAGMQIPGDFGPGYVSEFQSLFREVAAKNRAALIPYLLEDVGGVPELNQEDGIHPTATGYRVVARTVWSTLAPLLQAKTLAN</sequence>
<protein>
    <submittedName>
        <fullName evidence="2">Arylesterase</fullName>
    </submittedName>
</protein>
<reference evidence="3" key="1">
    <citation type="journal article" date="2019" name="Int. J. Syst. Evol. Microbiol.">
        <title>The Global Catalogue of Microorganisms (GCM) 10K type strain sequencing project: providing services to taxonomists for standard genome sequencing and annotation.</title>
        <authorList>
            <consortium name="The Broad Institute Genomics Platform"/>
            <consortium name="The Broad Institute Genome Sequencing Center for Infectious Disease"/>
            <person name="Wu L."/>
            <person name="Ma J."/>
        </authorList>
    </citation>
    <scope>NUCLEOTIDE SEQUENCE [LARGE SCALE GENOMIC DNA]</scope>
    <source>
        <strain evidence="3">JCM 19635</strain>
    </source>
</reference>
<comment type="caution">
    <text evidence="2">The sequence shown here is derived from an EMBL/GenBank/DDBJ whole genome shotgun (WGS) entry which is preliminary data.</text>
</comment>
<dbReference type="SUPFAM" id="SSF52266">
    <property type="entry name" value="SGNH hydrolase"/>
    <property type="match status" value="1"/>
</dbReference>
<evidence type="ECO:0000313" key="3">
    <source>
        <dbReference type="Proteomes" id="UP001596513"/>
    </source>
</evidence>
<dbReference type="InterPro" id="IPR036514">
    <property type="entry name" value="SGNH_hydro_sf"/>
</dbReference>
<dbReference type="CDD" id="cd01822">
    <property type="entry name" value="Lysophospholipase_L1_like"/>
    <property type="match status" value="1"/>
</dbReference>
<keyword evidence="3" id="KW-1185">Reference proteome</keyword>
<dbReference type="InterPro" id="IPR013830">
    <property type="entry name" value="SGNH_hydro"/>
</dbReference>
<dbReference type="Gene3D" id="3.40.50.1110">
    <property type="entry name" value="SGNH hydrolase"/>
    <property type="match status" value="1"/>
</dbReference>
<dbReference type="InterPro" id="IPR051532">
    <property type="entry name" value="Ester_Hydrolysis_Enzymes"/>
</dbReference>
<feature type="domain" description="SGNH hydrolase-type esterase" evidence="1">
    <location>
        <begin position="11"/>
        <end position="174"/>
    </location>
</feature>
<proteinExistence type="predicted"/>
<dbReference type="Proteomes" id="UP001596513">
    <property type="component" value="Unassembled WGS sequence"/>
</dbReference>
<dbReference type="RefSeq" id="WP_380203600.1">
    <property type="nucleotide sequence ID" value="NZ_JBHTEK010000001.1"/>
</dbReference>
<accession>A0ABW2U685</accession>
<dbReference type="Pfam" id="PF13472">
    <property type="entry name" value="Lipase_GDSL_2"/>
    <property type="match status" value="1"/>
</dbReference>
<evidence type="ECO:0000259" key="1">
    <source>
        <dbReference type="Pfam" id="PF13472"/>
    </source>
</evidence>
<dbReference type="PANTHER" id="PTHR30383:SF5">
    <property type="entry name" value="SGNH HYDROLASE-TYPE ESTERASE DOMAIN-CONTAINING PROTEIN"/>
    <property type="match status" value="1"/>
</dbReference>
<gene>
    <name evidence="2" type="ORF">ACFQT0_13950</name>
</gene>
<dbReference type="EMBL" id="JBHTEK010000001">
    <property type="protein sequence ID" value="MFC7668356.1"/>
    <property type="molecule type" value="Genomic_DNA"/>
</dbReference>
<dbReference type="PANTHER" id="PTHR30383">
    <property type="entry name" value="THIOESTERASE 1/PROTEASE 1/LYSOPHOSPHOLIPASE L1"/>
    <property type="match status" value="1"/>
</dbReference>
<organism evidence="2 3">
    <name type="scientific">Hymenobacter humi</name>
    <dbReference type="NCBI Taxonomy" id="1411620"/>
    <lineage>
        <taxon>Bacteria</taxon>
        <taxon>Pseudomonadati</taxon>
        <taxon>Bacteroidota</taxon>
        <taxon>Cytophagia</taxon>
        <taxon>Cytophagales</taxon>
        <taxon>Hymenobacteraceae</taxon>
        <taxon>Hymenobacter</taxon>
    </lineage>
</organism>
<name>A0ABW2U685_9BACT</name>
<evidence type="ECO:0000313" key="2">
    <source>
        <dbReference type="EMBL" id="MFC7668356.1"/>
    </source>
</evidence>